<feature type="region of interest" description="Disordered" evidence="3">
    <location>
        <begin position="872"/>
        <end position="930"/>
    </location>
</feature>
<keyword evidence="2 5" id="KW-0547">Nucleotide-binding</keyword>
<keyword evidence="6" id="KW-1185">Reference proteome</keyword>
<evidence type="ECO:0000259" key="4">
    <source>
        <dbReference type="PROSITE" id="PS51192"/>
    </source>
</evidence>
<dbReference type="Pfam" id="PF11913">
    <property type="entry name" value="DUF3431"/>
    <property type="match status" value="1"/>
</dbReference>
<feature type="domain" description="Helicase ATP-binding" evidence="4">
    <location>
        <begin position="156"/>
        <end position="325"/>
    </location>
</feature>
<keyword evidence="1" id="KW-0378">Hydrolase</keyword>
<dbReference type="PROSITE" id="PS51192">
    <property type="entry name" value="HELICASE_ATP_BIND_1"/>
    <property type="match status" value="1"/>
</dbReference>
<evidence type="ECO:0000256" key="1">
    <source>
        <dbReference type="ARBA" id="ARBA00022801"/>
    </source>
</evidence>
<dbReference type="InterPro" id="IPR011545">
    <property type="entry name" value="DEAD/DEAH_box_helicase_dom"/>
</dbReference>
<reference evidence="5 6" key="1">
    <citation type="submission" date="2016-02" db="EMBL/GenBank/DDBJ databases">
        <title>Genome analysis of coral dinoflagellate symbionts highlights evolutionary adaptations to a symbiotic lifestyle.</title>
        <authorList>
            <person name="Aranda M."/>
            <person name="Li Y."/>
            <person name="Liew Y.J."/>
            <person name="Baumgarten S."/>
            <person name="Simakov O."/>
            <person name="Wilson M."/>
            <person name="Piel J."/>
            <person name="Ashoor H."/>
            <person name="Bougouffa S."/>
            <person name="Bajic V.B."/>
            <person name="Ryu T."/>
            <person name="Ravasi T."/>
            <person name="Bayer T."/>
            <person name="Micklem G."/>
            <person name="Kim H."/>
            <person name="Bhak J."/>
            <person name="Lajeunesse T.C."/>
            <person name="Voolstra C.R."/>
        </authorList>
    </citation>
    <scope>NUCLEOTIDE SEQUENCE [LARGE SCALE GENOMIC DNA]</scope>
    <source>
        <strain evidence="5 6">CCMP2467</strain>
    </source>
</reference>
<sequence>MVNARRLLIEEAGATGRTLFVWQPLKRTLFAECGGPIVELTRGLASLRNARSRGQAAQNCIGSIWVLGVLSGLEKGNYESQSVPVKLERALADAEATAVAEPVVSQRSRRVKAVQVRQGSLRREFWTVAVCEVAVAFKRTAMNARLRSALEKRDIMDAFQTDQDIVLQAPTGAGKTTIVPLALLEGGHVDGKVIVLQPRRITALSVAKLGAEIEVRMEELLQKYGYRIRHESVVSNRTRIEVVTEGVLVRMLNGNPTLEGISCIFFDEFHERSVDSDLSFTLLGWLCLHLKRQRRVPVRMVVMSATFGALGEKVSSLLQNSRQIISKGRAYPVAVNYCGVLNLRNWEPRGPRDFANTVAKQIKIALEHEGDALVFVPGEREIMYVWIALNNMGVFLARTMEKQPGEGQAHRLIDDSKLDLSKKIQASGLVSPLYGTMETHEQVILATSIAESSITVIVVDTGLRRVKASSEARTWALRWLMLETNLVQLVHSLAVGGAAWIVVSASDIQDDEVGLCVVQDDSCFDMQLDKRWRNPSTSQEFNFSHDAVQLVVARHGEDLRWLDALRQLPAVVYNRGGPDSLLPAARENLQIVVEENTGREDEVFLHHIVENYDTLPQVRSTVIAMLQPDQVAELQGVSDAGSGPIPAVFDLPEVATDWNPDLFHPSNASASFNLKSLAPLTGTFWQYNIAAPGLASKHFPIGRDHEALDYARALYTETCTKVLGGRDCPGMEWTAEGAQWAVFVTRDRIWSTPKSTYANALTLGEGWEGKFRGLVLEALWPVLFGSSQWKPSKVDMLPTQAGQAFNRARARDLGTAAQVVRIELSSAKESASLAPTQEFAAATERREIDGSAILAPDANDHEAEIVENEHFRPGLGEAASSTKDVDMTPTMGEPLAPSRPWLGSCPEGHAARSGPTSQHPNQPRWVPLARQGQGSCADRSAYLGMAERRNILKADVTKAHRAQDCASKLRSFVFVDDFLWLLKIRESGVLGTTTVLTLLAQGTPAYLEKDARINTWLGFAIDPAGPTVQMVWDKHLLAMQLLEHLVQGKAYIGCWLSMDPCPHKCPVFWFHYKVVEGGREFPHSFVTVRDFSRKVF</sequence>
<dbReference type="InterPro" id="IPR027417">
    <property type="entry name" value="P-loop_NTPase"/>
</dbReference>
<dbReference type="Pfam" id="PF00270">
    <property type="entry name" value="DEAD"/>
    <property type="match status" value="1"/>
</dbReference>
<dbReference type="Gene3D" id="3.40.50.300">
    <property type="entry name" value="P-loop containing nucleotide triphosphate hydrolases"/>
    <property type="match status" value="2"/>
</dbReference>
<comment type="caution">
    <text evidence="5">The sequence shown here is derived from an EMBL/GenBank/DDBJ whole genome shotgun (WGS) entry which is preliminary data.</text>
</comment>
<dbReference type="GO" id="GO:0004386">
    <property type="term" value="F:helicase activity"/>
    <property type="evidence" value="ECO:0007669"/>
    <property type="project" value="UniProtKB-KW"/>
</dbReference>
<evidence type="ECO:0000256" key="3">
    <source>
        <dbReference type="SAM" id="MobiDB-lite"/>
    </source>
</evidence>
<dbReference type="Proteomes" id="UP000186817">
    <property type="component" value="Unassembled WGS sequence"/>
</dbReference>
<dbReference type="GO" id="GO:0003676">
    <property type="term" value="F:nucleic acid binding"/>
    <property type="evidence" value="ECO:0007669"/>
    <property type="project" value="InterPro"/>
</dbReference>
<dbReference type="OrthoDB" id="441842at2759"/>
<dbReference type="PANTHER" id="PTHR43519:SF1">
    <property type="entry name" value="ATP-DEPENDENT RNA HELICASE HRPB"/>
    <property type="match status" value="1"/>
</dbReference>
<gene>
    <name evidence="5" type="primary">hrpB</name>
    <name evidence="5" type="ORF">AK812_SmicGene27777</name>
</gene>
<accession>A0A1Q9D6B9</accession>
<dbReference type="EMBL" id="LSRX01000701">
    <property type="protein sequence ID" value="OLP90636.1"/>
    <property type="molecule type" value="Genomic_DNA"/>
</dbReference>
<dbReference type="SMART" id="SM00487">
    <property type="entry name" value="DEXDc"/>
    <property type="match status" value="1"/>
</dbReference>
<dbReference type="AlphaFoldDB" id="A0A1Q9D6B9"/>
<name>A0A1Q9D6B9_SYMMI</name>
<evidence type="ECO:0000313" key="5">
    <source>
        <dbReference type="EMBL" id="OLP90636.1"/>
    </source>
</evidence>
<organism evidence="5 6">
    <name type="scientific">Symbiodinium microadriaticum</name>
    <name type="common">Dinoflagellate</name>
    <name type="synonym">Zooxanthella microadriatica</name>
    <dbReference type="NCBI Taxonomy" id="2951"/>
    <lineage>
        <taxon>Eukaryota</taxon>
        <taxon>Sar</taxon>
        <taxon>Alveolata</taxon>
        <taxon>Dinophyceae</taxon>
        <taxon>Suessiales</taxon>
        <taxon>Symbiodiniaceae</taxon>
        <taxon>Symbiodinium</taxon>
    </lineage>
</organism>
<keyword evidence="2 5" id="KW-0067">ATP-binding</keyword>
<dbReference type="InterPro" id="IPR014001">
    <property type="entry name" value="Helicase_ATP-bd"/>
</dbReference>
<evidence type="ECO:0000256" key="2">
    <source>
        <dbReference type="ARBA" id="ARBA00022806"/>
    </source>
</evidence>
<protein>
    <submittedName>
        <fullName evidence="5">ATP-dependent RNA helicase HrpB</fullName>
    </submittedName>
</protein>
<dbReference type="GO" id="GO:0016787">
    <property type="term" value="F:hydrolase activity"/>
    <property type="evidence" value="ECO:0007669"/>
    <property type="project" value="UniProtKB-KW"/>
</dbReference>
<proteinExistence type="predicted"/>
<keyword evidence="2 5" id="KW-0347">Helicase</keyword>
<dbReference type="SUPFAM" id="SSF52540">
    <property type="entry name" value="P-loop containing nucleoside triphosphate hydrolases"/>
    <property type="match status" value="1"/>
</dbReference>
<dbReference type="InterPro" id="IPR021838">
    <property type="entry name" value="DUF3431"/>
</dbReference>
<dbReference type="PANTHER" id="PTHR43519">
    <property type="entry name" value="ATP-DEPENDENT RNA HELICASE HRPB"/>
    <property type="match status" value="1"/>
</dbReference>
<evidence type="ECO:0000313" key="6">
    <source>
        <dbReference type="Proteomes" id="UP000186817"/>
    </source>
</evidence>
<dbReference type="GO" id="GO:0005524">
    <property type="term" value="F:ATP binding"/>
    <property type="evidence" value="ECO:0007669"/>
    <property type="project" value="InterPro"/>
</dbReference>